<evidence type="ECO:0000313" key="2">
    <source>
        <dbReference type="Proteomes" id="UP001055286"/>
    </source>
</evidence>
<protein>
    <submittedName>
        <fullName evidence="1">Uncharacterized protein</fullName>
    </submittedName>
</protein>
<dbReference type="EMBL" id="BPQJ01000078">
    <property type="protein sequence ID" value="GJD66747.1"/>
    <property type="molecule type" value="Genomic_DNA"/>
</dbReference>
<gene>
    <name evidence="1" type="ORF">MPEAHAMD_6945</name>
</gene>
<dbReference type="Proteomes" id="UP001055286">
    <property type="component" value="Unassembled WGS sequence"/>
</dbReference>
<evidence type="ECO:0000313" key="1">
    <source>
        <dbReference type="EMBL" id="GJD66747.1"/>
    </source>
</evidence>
<organism evidence="1 2">
    <name type="scientific">Methylobacterium frigidaeris</name>
    <dbReference type="NCBI Taxonomy" id="2038277"/>
    <lineage>
        <taxon>Bacteria</taxon>
        <taxon>Pseudomonadati</taxon>
        <taxon>Pseudomonadota</taxon>
        <taxon>Alphaproteobacteria</taxon>
        <taxon>Hyphomicrobiales</taxon>
        <taxon>Methylobacteriaceae</taxon>
        <taxon>Methylobacterium</taxon>
    </lineage>
</organism>
<keyword evidence="2" id="KW-1185">Reference proteome</keyword>
<dbReference type="RefSeq" id="WP_099900972.1">
    <property type="nucleotide sequence ID" value="NZ_BPQJ01000078.1"/>
</dbReference>
<sequence length="69" mass="7226">MGYIVAGANLSNTNRPTVAEKAASAIDALRVVTDLQSDGYKVRVSTSDGEEVSPEDLELQARTVTGEGT</sequence>
<name>A0AA37HIH5_9HYPH</name>
<reference evidence="1" key="1">
    <citation type="journal article" date="2016" name="Front. Microbiol.">
        <title>Genome Sequence of the Piezophilic, Mesophilic Sulfate-Reducing Bacterium Desulfovibrio indicus J2T.</title>
        <authorList>
            <person name="Cao J."/>
            <person name="Maignien L."/>
            <person name="Shao Z."/>
            <person name="Alain K."/>
            <person name="Jebbar M."/>
        </authorList>
    </citation>
    <scope>NUCLEOTIDE SEQUENCE</scope>
    <source>
        <strain evidence="1">JCM 32048</strain>
    </source>
</reference>
<proteinExistence type="predicted"/>
<dbReference type="AlphaFoldDB" id="A0AA37HIH5"/>
<accession>A0AA37HIH5</accession>
<reference evidence="1" key="2">
    <citation type="submission" date="2021-08" db="EMBL/GenBank/DDBJ databases">
        <authorList>
            <person name="Tani A."/>
            <person name="Ola A."/>
            <person name="Ogura Y."/>
            <person name="Katsura K."/>
            <person name="Hayashi T."/>
        </authorList>
    </citation>
    <scope>NUCLEOTIDE SEQUENCE</scope>
    <source>
        <strain evidence="1">JCM 32048</strain>
    </source>
</reference>
<comment type="caution">
    <text evidence="1">The sequence shown here is derived from an EMBL/GenBank/DDBJ whole genome shotgun (WGS) entry which is preliminary data.</text>
</comment>